<proteinExistence type="predicted"/>
<sequence>MRTISAICLARLTSSPRPSKRVAPRNGCARSCVGCGPTLPSVAIRRRKALGWGLLGSSMSRNRVAACRSHRRTLRWWRILSGRGLSFGRISTVGIMDRF</sequence>
<protein>
    <submittedName>
        <fullName evidence="1">(northern house mosquito) hypothetical protein</fullName>
    </submittedName>
</protein>
<reference evidence="1" key="1">
    <citation type="submission" date="2021-05" db="EMBL/GenBank/DDBJ databases">
        <authorList>
            <person name="Alioto T."/>
            <person name="Alioto T."/>
            <person name="Gomez Garrido J."/>
        </authorList>
    </citation>
    <scope>NUCLEOTIDE SEQUENCE</scope>
</reference>
<accession>A0A8D8EW15</accession>
<dbReference type="AlphaFoldDB" id="A0A8D8EW15"/>
<name>A0A8D8EW15_CULPI</name>
<evidence type="ECO:0000313" key="1">
    <source>
        <dbReference type="EMBL" id="CAG6448243.1"/>
    </source>
</evidence>
<organism evidence="1">
    <name type="scientific">Culex pipiens</name>
    <name type="common">House mosquito</name>
    <dbReference type="NCBI Taxonomy" id="7175"/>
    <lineage>
        <taxon>Eukaryota</taxon>
        <taxon>Metazoa</taxon>
        <taxon>Ecdysozoa</taxon>
        <taxon>Arthropoda</taxon>
        <taxon>Hexapoda</taxon>
        <taxon>Insecta</taxon>
        <taxon>Pterygota</taxon>
        <taxon>Neoptera</taxon>
        <taxon>Endopterygota</taxon>
        <taxon>Diptera</taxon>
        <taxon>Nematocera</taxon>
        <taxon>Culicoidea</taxon>
        <taxon>Culicidae</taxon>
        <taxon>Culicinae</taxon>
        <taxon>Culicini</taxon>
        <taxon>Culex</taxon>
        <taxon>Culex</taxon>
    </lineage>
</organism>
<dbReference type="EMBL" id="HBUE01010680">
    <property type="protein sequence ID" value="CAG6448243.1"/>
    <property type="molecule type" value="Transcribed_RNA"/>
</dbReference>